<evidence type="ECO:0000313" key="2">
    <source>
        <dbReference type="Proteomes" id="UP000391834"/>
    </source>
</evidence>
<evidence type="ECO:0008006" key="3">
    <source>
        <dbReference type="Google" id="ProtNLM"/>
    </source>
</evidence>
<keyword evidence="2" id="KW-1185">Reference proteome</keyword>
<evidence type="ECO:0000313" key="1">
    <source>
        <dbReference type="EMBL" id="GET33878.1"/>
    </source>
</evidence>
<organism evidence="1 2">
    <name type="scientific">Prolixibacter bellariivorans</name>
    <dbReference type="NCBI Taxonomy" id="314319"/>
    <lineage>
        <taxon>Bacteria</taxon>
        <taxon>Pseudomonadati</taxon>
        <taxon>Bacteroidota</taxon>
        <taxon>Bacteroidia</taxon>
        <taxon>Marinilabiliales</taxon>
        <taxon>Prolixibacteraceae</taxon>
        <taxon>Prolixibacter</taxon>
    </lineage>
</organism>
<name>A0A5M4B1Q5_9BACT</name>
<dbReference type="InterPro" id="IPR041662">
    <property type="entry name" value="SusD-like_2"/>
</dbReference>
<reference evidence="1 2" key="1">
    <citation type="submission" date="2019-10" db="EMBL/GenBank/DDBJ databases">
        <title>Prolixibacter strains distinguished by the presence of nitrate reductase genes were adept at nitrate-dependent anaerobic corrosion of metallic iron and carbon steel.</title>
        <authorList>
            <person name="Iino T."/>
            <person name="Shono N."/>
            <person name="Ito K."/>
            <person name="Nakamura R."/>
            <person name="Sueoka K."/>
            <person name="Harayama S."/>
            <person name="Ohkuma M."/>
        </authorList>
    </citation>
    <scope>NUCLEOTIDE SEQUENCE [LARGE SCALE GENOMIC DNA]</scope>
    <source>
        <strain evidence="1 2">JCM 13498</strain>
    </source>
</reference>
<dbReference type="InterPro" id="IPR011990">
    <property type="entry name" value="TPR-like_helical_dom_sf"/>
</dbReference>
<protein>
    <recommendedName>
        <fullName evidence="3">SusD/RagB family nutrient-binding outer membrane lipoprotein</fullName>
    </recommendedName>
</protein>
<dbReference type="Proteomes" id="UP000391834">
    <property type="component" value="Unassembled WGS sequence"/>
</dbReference>
<dbReference type="SUPFAM" id="SSF48452">
    <property type="entry name" value="TPR-like"/>
    <property type="match status" value="1"/>
</dbReference>
<comment type="caution">
    <text evidence="1">The sequence shown here is derived from an EMBL/GenBank/DDBJ whole genome shotgun (WGS) entry which is preliminary data.</text>
</comment>
<dbReference type="Gene3D" id="1.25.40.390">
    <property type="match status" value="1"/>
</dbReference>
<dbReference type="Pfam" id="PF12771">
    <property type="entry name" value="SusD-like_2"/>
    <property type="match status" value="1"/>
</dbReference>
<gene>
    <name evidence="1" type="ORF">PbJCM13498_27410</name>
</gene>
<sequence length="558" mass="61909">MALSLTCCTSDFVDINKNPNAVQETQVYARYILTNAQVRLFAPGFNSYQEALLANADRYSGMFCYGASDCKWSDGFGYTFDVGYTNAVWDYFEGCTSTIDTYLKLTEAGGRRENPLAYATALVMKSLFYQRFTDTFGEIPYSEARNTQILYPKFDSQLDIYKGIINDLDTAMTLIGDTAVTGSGFEDLGSNDLFYGGDLRKWKKLANTLKLKVALRARGASGASFVDQAIKEALADPLLTSATDNVLLPKDNVISQWSSACYGDVWNNLGIGSGWAVSQSLIDLLQKNDDPRLSKYAQPAAGGDSLVIPHPESDDADMYQKRKDFILSVFDDVGITYTERINDKSETVISMDKNKYYIGQPVRFNGSMRDYARTEFFSTPSQYIIQAKNEGQPIAPEIVLTTAESYFMQAQAALDGYGSGDANTLYREGLKQALLLWNNGIGMNKDDYLAAVDDFMANSPMANLDGTNDMQKIAEQRWLANYTEGFEAWAVVRKLGYPVSLAQGVQDADIFSMGDLDGAYPQRMRYGSSPYSTNNDNLQKAIADQGPDVQATKLWWAK</sequence>
<dbReference type="EMBL" id="BLAX01000001">
    <property type="protein sequence ID" value="GET33878.1"/>
    <property type="molecule type" value="Genomic_DNA"/>
</dbReference>
<proteinExistence type="predicted"/>
<accession>A0A5M4B1Q5</accession>
<dbReference type="AlphaFoldDB" id="A0A5M4B1Q5"/>